<dbReference type="OrthoDB" id="2804412at2759"/>
<dbReference type="InterPro" id="IPR001680">
    <property type="entry name" value="WD40_rpt"/>
</dbReference>
<proteinExistence type="predicted"/>
<dbReference type="EMBL" id="KB468135">
    <property type="protein sequence ID" value="PCH43309.1"/>
    <property type="molecule type" value="Genomic_DNA"/>
</dbReference>
<keyword evidence="1 3" id="KW-0853">WD repeat</keyword>
<dbReference type="Gene3D" id="2.130.10.10">
    <property type="entry name" value="YVTN repeat-like/Quinoprotein amine dehydrogenase"/>
    <property type="match status" value="3"/>
</dbReference>
<dbReference type="CDD" id="cd00200">
    <property type="entry name" value="WD40"/>
    <property type="match status" value="1"/>
</dbReference>
<keyword evidence="6" id="KW-1185">Reference proteome</keyword>
<evidence type="ECO:0000313" key="6">
    <source>
        <dbReference type="Proteomes" id="UP000218811"/>
    </source>
</evidence>
<feature type="repeat" description="WD" evidence="3">
    <location>
        <begin position="423"/>
        <end position="464"/>
    </location>
</feature>
<evidence type="ECO:0000256" key="1">
    <source>
        <dbReference type="ARBA" id="ARBA00022574"/>
    </source>
</evidence>
<gene>
    <name evidence="5" type="ORF">WOLCODRAFT_138291</name>
</gene>
<protein>
    <submittedName>
        <fullName evidence="5">WD40 repeat-like protein</fullName>
    </submittedName>
</protein>
<dbReference type="InterPro" id="IPR019775">
    <property type="entry name" value="WD40_repeat_CS"/>
</dbReference>
<feature type="repeat" description="WD" evidence="3">
    <location>
        <begin position="675"/>
        <end position="716"/>
    </location>
</feature>
<dbReference type="PANTHER" id="PTHR19848:SF8">
    <property type="entry name" value="F-BOX AND WD REPEAT DOMAIN CONTAINING 7"/>
    <property type="match status" value="1"/>
</dbReference>
<dbReference type="PANTHER" id="PTHR19848">
    <property type="entry name" value="WD40 REPEAT PROTEIN"/>
    <property type="match status" value="1"/>
</dbReference>
<dbReference type="Proteomes" id="UP000218811">
    <property type="component" value="Unassembled WGS sequence"/>
</dbReference>
<evidence type="ECO:0000256" key="3">
    <source>
        <dbReference type="PROSITE-ProRule" id="PRU00221"/>
    </source>
</evidence>
<dbReference type="InterPro" id="IPR020472">
    <property type="entry name" value="WD40_PAC1"/>
</dbReference>
<feature type="compositionally biased region" description="Acidic residues" evidence="4">
    <location>
        <begin position="392"/>
        <end position="401"/>
    </location>
</feature>
<dbReference type="PROSITE" id="PS50294">
    <property type="entry name" value="WD_REPEATS_REGION"/>
    <property type="match status" value="6"/>
</dbReference>
<feature type="repeat" description="WD" evidence="3">
    <location>
        <begin position="507"/>
        <end position="548"/>
    </location>
</feature>
<dbReference type="PROSITE" id="PS00678">
    <property type="entry name" value="WD_REPEATS_1"/>
    <property type="match status" value="3"/>
</dbReference>
<feature type="repeat" description="WD" evidence="3">
    <location>
        <begin position="717"/>
        <end position="758"/>
    </location>
</feature>
<dbReference type="STRING" id="742152.A0A2H3JWN1"/>
<dbReference type="SMART" id="SM00320">
    <property type="entry name" value="WD40"/>
    <property type="match status" value="8"/>
</dbReference>
<dbReference type="SUPFAM" id="SSF50978">
    <property type="entry name" value="WD40 repeat-like"/>
    <property type="match status" value="1"/>
</dbReference>
<dbReference type="InterPro" id="IPR036322">
    <property type="entry name" value="WD40_repeat_dom_sf"/>
</dbReference>
<dbReference type="PRINTS" id="PR00320">
    <property type="entry name" value="GPROTEINBRPT"/>
</dbReference>
<organism evidence="5 6">
    <name type="scientific">Wolfiporia cocos (strain MD-104)</name>
    <name type="common">Brown rot fungus</name>
    <dbReference type="NCBI Taxonomy" id="742152"/>
    <lineage>
        <taxon>Eukaryota</taxon>
        <taxon>Fungi</taxon>
        <taxon>Dikarya</taxon>
        <taxon>Basidiomycota</taxon>
        <taxon>Agaricomycotina</taxon>
        <taxon>Agaricomycetes</taxon>
        <taxon>Polyporales</taxon>
        <taxon>Phaeolaceae</taxon>
        <taxon>Wolfiporia</taxon>
    </lineage>
</organism>
<feature type="region of interest" description="Disordered" evidence="4">
    <location>
        <begin position="375"/>
        <end position="406"/>
    </location>
</feature>
<dbReference type="Pfam" id="PF00400">
    <property type="entry name" value="WD40"/>
    <property type="match status" value="8"/>
</dbReference>
<evidence type="ECO:0000256" key="4">
    <source>
        <dbReference type="SAM" id="MobiDB-lite"/>
    </source>
</evidence>
<reference evidence="5 6" key="1">
    <citation type="journal article" date="2012" name="Science">
        <title>The Paleozoic origin of enzymatic lignin decomposition reconstructed from 31 fungal genomes.</title>
        <authorList>
            <person name="Floudas D."/>
            <person name="Binder M."/>
            <person name="Riley R."/>
            <person name="Barry K."/>
            <person name="Blanchette R.A."/>
            <person name="Henrissat B."/>
            <person name="Martinez A.T."/>
            <person name="Otillar R."/>
            <person name="Spatafora J.W."/>
            <person name="Yadav J.S."/>
            <person name="Aerts A."/>
            <person name="Benoit I."/>
            <person name="Boyd A."/>
            <person name="Carlson A."/>
            <person name="Copeland A."/>
            <person name="Coutinho P.M."/>
            <person name="de Vries R.P."/>
            <person name="Ferreira P."/>
            <person name="Findley K."/>
            <person name="Foster B."/>
            <person name="Gaskell J."/>
            <person name="Glotzer D."/>
            <person name="Gorecki P."/>
            <person name="Heitman J."/>
            <person name="Hesse C."/>
            <person name="Hori C."/>
            <person name="Igarashi K."/>
            <person name="Jurgens J.A."/>
            <person name="Kallen N."/>
            <person name="Kersten P."/>
            <person name="Kohler A."/>
            <person name="Kuees U."/>
            <person name="Kumar T.K.A."/>
            <person name="Kuo A."/>
            <person name="LaButti K."/>
            <person name="Larrondo L.F."/>
            <person name="Lindquist E."/>
            <person name="Ling A."/>
            <person name="Lombard V."/>
            <person name="Lucas S."/>
            <person name="Lundell T."/>
            <person name="Martin R."/>
            <person name="McLaughlin D.J."/>
            <person name="Morgenstern I."/>
            <person name="Morin E."/>
            <person name="Murat C."/>
            <person name="Nagy L.G."/>
            <person name="Nolan M."/>
            <person name="Ohm R.A."/>
            <person name="Patyshakuliyeva A."/>
            <person name="Rokas A."/>
            <person name="Ruiz-Duenas F.J."/>
            <person name="Sabat G."/>
            <person name="Salamov A."/>
            <person name="Samejima M."/>
            <person name="Schmutz J."/>
            <person name="Slot J.C."/>
            <person name="St John F."/>
            <person name="Stenlid J."/>
            <person name="Sun H."/>
            <person name="Sun S."/>
            <person name="Syed K."/>
            <person name="Tsang A."/>
            <person name="Wiebenga A."/>
            <person name="Young D."/>
            <person name="Pisabarro A."/>
            <person name="Eastwood D.C."/>
            <person name="Martin F."/>
            <person name="Cullen D."/>
            <person name="Grigoriev I.V."/>
            <person name="Hibbett D.S."/>
        </authorList>
    </citation>
    <scope>NUCLEOTIDE SEQUENCE [LARGE SCALE GENOMIC DNA]</scope>
    <source>
        <strain evidence="5 6">MD-104</strain>
    </source>
</reference>
<accession>A0A2H3JWN1</accession>
<evidence type="ECO:0000313" key="5">
    <source>
        <dbReference type="EMBL" id="PCH43309.1"/>
    </source>
</evidence>
<name>A0A2H3JWN1_WOLCO</name>
<feature type="repeat" description="WD" evidence="3">
    <location>
        <begin position="591"/>
        <end position="632"/>
    </location>
</feature>
<feature type="repeat" description="WD" evidence="3">
    <location>
        <begin position="549"/>
        <end position="590"/>
    </location>
</feature>
<dbReference type="AlphaFoldDB" id="A0A2H3JWN1"/>
<sequence length="766" mass="83227">MKKDKTTVAAQVYSDQLFGLGEGYPLWMPEPTKHGEVLFGDVGYVQHGGFYRLFNATKPADDPVNVDYGVPSNYKPFVAPTYGLNKEEGVLNPGPICSKSIRKIRVSASAQAPLVSAGLHFECTDDQGALLILKDAATREVLHQSRRMVNYMSRNFRSWHSFAKEDLDVDLSEEDIMFVRGWVKTTKWTVAAITHHGRAAKLSFGSNFGGPANVSFSLEASQDVSSYCFQRTGPSHKQKARESVRSDEETFKMDQCVFVHYFRLKRRAFFGLKKIEAAAEPKNPDGYSDDEAFESVPSMEETGSYDPVITLLDYILEYSEADVAIASDQDVVALCRARDNGFPDNFAAFLRETLPHIEVNEDGLGTIYFEDIGVDSNPSNAQGSADDRAQGETDEEDDGSDEEKVRELERQLGIAGFNEEADEEAERGGVSALAYSPDGRFVASGYEDGTITIWDPQTRNRVRNLEHSSGSVCTLGFSPDSTKLASGSSGRVIAIWDVATGAKLLELNGHRALVHRVIFSPNGQVLASSSVDSTIILWDTTTGNPIHVLGGHAGMVMHIAFSPDGAMLMSAGSDCIGLIWSVRTGGELHALEGHQGIITAVNWSPDGRRVLTSSEDGTTRIWLAESGEELLILREHTGGVLSACFSEDGRSIISVASDRLIKECSSFDGEVKGSIDAGDALVHAPTFSKDGQLIAAGGDDYSVNVWNARTKEKIATFEGHSDDITNIRFSPDKTRIVSASQDSRVLIWELPRASATGQAGAGSSLA</sequence>
<dbReference type="InterPro" id="IPR015943">
    <property type="entry name" value="WD40/YVTN_repeat-like_dom_sf"/>
</dbReference>
<dbReference type="PROSITE" id="PS50082">
    <property type="entry name" value="WD_REPEATS_2"/>
    <property type="match status" value="7"/>
</dbReference>
<keyword evidence="2" id="KW-0677">Repeat</keyword>
<feature type="repeat" description="WD" evidence="3">
    <location>
        <begin position="465"/>
        <end position="506"/>
    </location>
</feature>
<evidence type="ECO:0000256" key="2">
    <source>
        <dbReference type="ARBA" id="ARBA00022737"/>
    </source>
</evidence>